<evidence type="ECO:0000256" key="2">
    <source>
        <dbReference type="ARBA" id="ARBA00022741"/>
    </source>
</evidence>
<organism evidence="5 6">
    <name type="scientific">Candidatus Kerfeldbacteria bacterium RIFCSPHIGHO2_02_FULL_42_14</name>
    <dbReference type="NCBI Taxonomy" id="1798540"/>
    <lineage>
        <taxon>Bacteria</taxon>
        <taxon>Candidatus Kerfeldiibacteriota</taxon>
    </lineage>
</organism>
<evidence type="ECO:0000256" key="1">
    <source>
        <dbReference type="ARBA" id="ARBA00007837"/>
    </source>
</evidence>
<dbReference type="GO" id="GO:0005524">
    <property type="term" value="F:ATP binding"/>
    <property type="evidence" value="ECO:0007669"/>
    <property type="project" value="UniProtKB-KW"/>
</dbReference>
<evidence type="ECO:0000313" key="5">
    <source>
        <dbReference type="EMBL" id="OGY79350.1"/>
    </source>
</evidence>
<dbReference type="Pfam" id="PF00391">
    <property type="entry name" value="PEP-utilizers"/>
    <property type="match status" value="1"/>
</dbReference>
<comment type="similarity">
    <text evidence="1">Belongs to the PEP-utilizing enzyme family.</text>
</comment>
<sequence>MLMDRGGVTSHPAIIAREFHIPCIVGTNNATQCLASGDQITINFEHGEIFCDKTQKGTLKIPVQKQRALFSKKL</sequence>
<dbReference type="PANTHER" id="PTHR43030:SF1">
    <property type="entry name" value="PHOSPHOENOLPYRUVATE SYNTHASE"/>
    <property type="match status" value="1"/>
</dbReference>
<gene>
    <name evidence="5" type="ORF">A3B74_00705</name>
</gene>
<dbReference type="EMBL" id="MHKB01000009">
    <property type="protein sequence ID" value="OGY79350.1"/>
    <property type="molecule type" value="Genomic_DNA"/>
</dbReference>
<comment type="caution">
    <text evidence="5">The sequence shown here is derived from an EMBL/GenBank/DDBJ whole genome shotgun (WGS) entry which is preliminary data.</text>
</comment>
<dbReference type="Proteomes" id="UP000177165">
    <property type="component" value="Unassembled WGS sequence"/>
</dbReference>
<evidence type="ECO:0000259" key="4">
    <source>
        <dbReference type="Pfam" id="PF00391"/>
    </source>
</evidence>
<name>A0A1G2ATK1_9BACT</name>
<dbReference type="STRING" id="1798540.A3B74_00705"/>
<evidence type="ECO:0000313" key="6">
    <source>
        <dbReference type="Proteomes" id="UP000177165"/>
    </source>
</evidence>
<accession>A0A1G2ATK1</accession>
<evidence type="ECO:0000256" key="3">
    <source>
        <dbReference type="ARBA" id="ARBA00022840"/>
    </source>
</evidence>
<dbReference type="GO" id="GO:0008986">
    <property type="term" value="F:pyruvate, water dikinase activity"/>
    <property type="evidence" value="ECO:0007669"/>
    <property type="project" value="InterPro"/>
</dbReference>
<proteinExistence type="inferred from homology"/>
<dbReference type="InterPro" id="IPR006319">
    <property type="entry name" value="PEP_synth"/>
</dbReference>
<reference evidence="5 6" key="1">
    <citation type="journal article" date="2016" name="Nat. Commun.">
        <title>Thousands of microbial genomes shed light on interconnected biogeochemical processes in an aquifer system.</title>
        <authorList>
            <person name="Anantharaman K."/>
            <person name="Brown C.T."/>
            <person name="Hug L.A."/>
            <person name="Sharon I."/>
            <person name="Castelle C.J."/>
            <person name="Probst A.J."/>
            <person name="Thomas B.C."/>
            <person name="Singh A."/>
            <person name="Wilkins M.J."/>
            <person name="Karaoz U."/>
            <person name="Brodie E.L."/>
            <person name="Williams K.H."/>
            <person name="Hubbard S.S."/>
            <person name="Banfield J.F."/>
        </authorList>
    </citation>
    <scope>NUCLEOTIDE SEQUENCE [LARGE SCALE GENOMIC DNA]</scope>
</reference>
<keyword evidence="2" id="KW-0547">Nucleotide-binding</keyword>
<feature type="domain" description="PEP-utilising enzyme mobile" evidence="4">
    <location>
        <begin position="2"/>
        <end position="47"/>
    </location>
</feature>
<dbReference type="SUPFAM" id="SSF52009">
    <property type="entry name" value="Phosphohistidine domain"/>
    <property type="match status" value="1"/>
</dbReference>
<keyword evidence="3" id="KW-0067">ATP-binding</keyword>
<dbReference type="AlphaFoldDB" id="A0A1G2ATK1"/>
<dbReference type="InterPro" id="IPR008279">
    <property type="entry name" value="PEP-util_enz_mobile_dom"/>
</dbReference>
<dbReference type="PANTHER" id="PTHR43030">
    <property type="entry name" value="PHOSPHOENOLPYRUVATE SYNTHASE"/>
    <property type="match status" value="1"/>
</dbReference>
<protein>
    <recommendedName>
        <fullName evidence="4">PEP-utilising enzyme mobile domain-containing protein</fullName>
    </recommendedName>
</protein>
<dbReference type="Gene3D" id="3.50.30.10">
    <property type="entry name" value="Phosphohistidine domain"/>
    <property type="match status" value="1"/>
</dbReference>
<dbReference type="InterPro" id="IPR036637">
    <property type="entry name" value="Phosphohistidine_dom_sf"/>
</dbReference>